<feature type="transmembrane region" description="Helical" evidence="1">
    <location>
        <begin position="285"/>
        <end position="308"/>
    </location>
</feature>
<dbReference type="InterPro" id="IPR026508">
    <property type="entry name" value="TMEM164"/>
</dbReference>
<proteinExistence type="predicted"/>
<keyword evidence="1" id="KW-0472">Membrane</keyword>
<keyword evidence="1" id="KW-0812">Transmembrane</keyword>
<feature type="transmembrane region" description="Helical" evidence="1">
    <location>
        <begin position="133"/>
        <end position="152"/>
    </location>
</feature>
<keyword evidence="1" id="KW-1133">Transmembrane helix</keyword>
<sequence>MGKLLRQLCHKAPSEREIGRDAAYCTVKRGGSKLNWGEEALEIQLHLGPENHRLFRSLNLQTERPPAKFMFRQETNVVVFAPSSVCSDRDVKRSMYRYNVCMLLDWAYGGVDPKFAGNGGPECAAFLPVRQRWVETVIFVAISLLEMAVSYRKIRQQELGRVCQEKQDSLGKNLLLVALCLTFGIEVGFKFATKTLIYLLNPCHVVTMLQIFLLACPPCRIALIVFRLQMHMLNGALLALLFPVVNTRLLPFEMEVYYIQHITLYIVPIYLLQKGGVYKPEPLGDFWWALLATGLLFFYHFTFLQILGLVTEVNLNNMLCPAISDPFYSSWYRVWASGHQTLMTVTHGKLVTLLFYAAAPACKYLVDMVKLPMKKII</sequence>
<evidence type="ECO:0000313" key="3">
    <source>
        <dbReference type="Proteomes" id="UP000287033"/>
    </source>
</evidence>
<gene>
    <name evidence="2" type="ORF">chiPu_0000575</name>
</gene>
<comment type="caution">
    <text evidence="2">The sequence shown here is derived from an EMBL/GenBank/DDBJ whole genome shotgun (WGS) entry which is preliminary data.</text>
</comment>
<evidence type="ECO:0000313" key="2">
    <source>
        <dbReference type="EMBL" id="GCC22190.1"/>
    </source>
</evidence>
<dbReference type="Pfam" id="PF14808">
    <property type="entry name" value="TMEM164"/>
    <property type="match status" value="1"/>
</dbReference>
<accession>A0A401RVK4</accession>
<dbReference type="OrthoDB" id="17328at2759"/>
<name>A0A401RVK4_CHIPU</name>
<dbReference type="EMBL" id="BEZZ01000007">
    <property type="protein sequence ID" value="GCC22190.1"/>
    <property type="molecule type" value="Genomic_DNA"/>
</dbReference>
<evidence type="ECO:0008006" key="4">
    <source>
        <dbReference type="Google" id="ProtNLM"/>
    </source>
</evidence>
<reference evidence="2 3" key="1">
    <citation type="journal article" date="2018" name="Nat. Ecol. Evol.">
        <title>Shark genomes provide insights into elasmobranch evolution and the origin of vertebrates.</title>
        <authorList>
            <person name="Hara Y"/>
            <person name="Yamaguchi K"/>
            <person name="Onimaru K"/>
            <person name="Kadota M"/>
            <person name="Koyanagi M"/>
            <person name="Keeley SD"/>
            <person name="Tatsumi K"/>
            <person name="Tanaka K"/>
            <person name="Motone F"/>
            <person name="Kageyama Y"/>
            <person name="Nozu R"/>
            <person name="Adachi N"/>
            <person name="Nishimura O"/>
            <person name="Nakagawa R"/>
            <person name="Tanegashima C"/>
            <person name="Kiyatake I"/>
            <person name="Matsumoto R"/>
            <person name="Murakumo K"/>
            <person name="Nishida K"/>
            <person name="Terakita A"/>
            <person name="Kuratani S"/>
            <person name="Sato K"/>
            <person name="Hyodo S Kuraku.S."/>
        </authorList>
    </citation>
    <scope>NUCLEOTIDE SEQUENCE [LARGE SCALE GENOMIC DNA]</scope>
</reference>
<feature type="transmembrane region" description="Helical" evidence="1">
    <location>
        <begin position="173"/>
        <end position="193"/>
    </location>
</feature>
<feature type="transmembrane region" description="Helical" evidence="1">
    <location>
        <begin position="350"/>
        <end position="366"/>
    </location>
</feature>
<dbReference type="PANTHER" id="PTHR20948">
    <property type="entry name" value="TRANSMEMBRANE PROTEIN 164"/>
    <property type="match status" value="1"/>
</dbReference>
<dbReference type="AlphaFoldDB" id="A0A401RVK4"/>
<feature type="transmembrane region" description="Helical" evidence="1">
    <location>
        <begin position="205"/>
        <end position="226"/>
    </location>
</feature>
<protein>
    <recommendedName>
        <fullName evidence="4">Transmembrane protein 164</fullName>
    </recommendedName>
</protein>
<dbReference type="Proteomes" id="UP000287033">
    <property type="component" value="Unassembled WGS sequence"/>
</dbReference>
<dbReference type="STRING" id="137246.A0A401RVK4"/>
<evidence type="ECO:0000256" key="1">
    <source>
        <dbReference type="SAM" id="Phobius"/>
    </source>
</evidence>
<feature type="transmembrane region" description="Helical" evidence="1">
    <location>
        <begin position="256"/>
        <end position="273"/>
    </location>
</feature>
<keyword evidence="3" id="KW-1185">Reference proteome</keyword>
<dbReference type="PANTHER" id="PTHR20948:SF2">
    <property type="entry name" value="TRANSMEMBRANE PROTEIN 164"/>
    <property type="match status" value="1"/>
</dbReference>
<organism evidence="2 3">
    <name type="scientific">Chiloscyllium punctatum</name>
    <name type="common">Brownbanded bambooshark</name>
    <name type="synonym">Hemiscyllium punctatum</name>
    <dbReference type="NCBI Taxonomy" id="137246"/>
    <lineage>
        <taxon>Eukaryota</taxon>
        <taxon>Metazoa</taxon>
        <taxon>Chordata</taxon>
        <taxon>Craniata</taxon>
        <taxon>Vertebrata</taxon>
        <taxon>Chondrichthyes</taxon>
        <taxon>Elasmobranchii</taxon>
        <taxon>Galeomorphii</taxon>
        <taxon>Galeoidea</taxon>
        <taxon>Orectolobiformes</taxon>
        <taxon>Hemiscylliidae</taxon>
        <taxon>Chiloscyllium</taxon>
    </lineage>
</organism>
<dbReference type="OMA" id="TMSRYSL"/>
<feature type="transmembrane region" description="Helical" evidence="1">
    <location>
        <begin position="233"/>
        <end position="250"/>
    </location>
</feature>